<reference evidence="2 3" key="1">
    <citation type="submission" date="2018-05" db="EMBL/GenBank/DDBJ databases">
        <title>Genomic Encyclopedia of Type Strains, Phase IV (KMG-IV): sequencing the most valuable type-strain genomes for metagenomic binning, comparative biology and taxonomic classification.</title>
        <authorList>
            <person name="Goeker M."/>
        </authorList>
    </citation>
    <scope>NUCLEOTIDE SEQUENCE [LARGE SCALE GENOMIC DNA]</scope>
    <source>
        <strain evidence="2 3">DSM 2626</strain>
    </source>
</reference>
<accession>A0A8E2WA75</accession>
<sequence length="148" mass="16542">MKNDARKGTKQAFDRIELVPIGDENAAEIAFEAGELNFTYVPVSSIKRLRDSGTAGATLKEYPGLGYVWLGMNVDNEALKDIRVRQAVQYAINVNMVLKALSWEITVHRHLRFHSPTASVRSDAGQQREQHLFSTLSDFHRAGKVDGN</sequence>
<dbReference type="AlphaFoldDB" id="A0A8E2WA75"/>
<feature type="domain" description="Solute-binding protein family 5" evidence="1">
    <location>
        <begin position="8"/>
        <end position="101"/>
    </location>
</feature>
<dbReference type="SUPFAM" id="SSF53850">
    <property type="entry name" value="Periplasmic binding protein-like II"/>
    <property type="match status" value="1"/>
</dbReference>
<comment type="caution">
    <text evidence="2">The sequence shown here is derived from an EMBL/GenBank/DDBJ whole genome shotgun (WGS) entry which is preliminary data.</text>
</comment>
<dbReference type="Gene3D" id="3.40.190.10">
    <property type="entry name" value="Periplasmic binding protein-like II"/>
    <property type="match status" value="1"/>
</dbReference>
<dbReference type="Pfam" id="PF00496">
    <property type="entry name" value="SBP_bac_5"/>
    <property type="match status" value="1"/>
</dbReference>
<evidence type="ECO:0000313" key="2">
    <source>
        <dbReference type="EMBL" id="PWJ87995.1"/>
    </source>
</evidence>
<evidence type="ECO:0000259" key="1">
    <source>
        <dbReference type="Pfam" id="PF00496"/>
    </source>
</evidence>
<dbReference type="Proteomes" id="UP000245631">
    <property type="component" value="Unassembled WGS sequence"/>
</dbReference>
<evidence type="ECO:0000313" key="3">
    <source>
        <dbReference type="Proteomes" id="UP000245631"/>
    </source>
</evidence>
<proteinExistence type="predicted"/>
<name>A0A8E2WA75_RHILI</name>
<dbReference type="InterPro" id="IPR000914">
    <property type="entry name" value="SBP_5_dom"/>
</dbReference>
<organism evidence="2 3">
    <name type="scientific">Rhizobium loti</name>
    <name type="common">Mesorhizobium loti</name>
    <dbReference type="NCBI Taxonomy" id="381"/>
    <lineage>
        <taxon>Bacteria</taxon>
        <taxon>Pseudomonadati</taxon>
        <taxon>Pseudomonadota</taxon>
        <taxon>Alphaproteobacteria</taxon>
        <taxon>Hyphomicrobiales</taxon>
        <taxon>Phyllobacteriaceae</taxon>
        <taxon>Mesorhizobium</taxon>
    </lineage>
</organism>
<protein>
    <submittedName>
        <fullName evidence="2">Extracellular solute-binding protein (Family 5)</fullName>
    </submittedName>
</protein>
<gene>
    <name evidence="2" type="ORF">C8D77_11384</name>
</gene>
<dbReference type="Gene3D" id="3.10.105.10">
    <property type="entry name" value="Dipeptide-binding Protein, Domain 3"/>
    <property type="match status" value="1"/>
</dbReference>
<dbReference type="EMBL" id="QGGH01000013">
    <property type="protein sequence ID" value="PWJ87995.1"/>
    <property type="molecule type" value="Genomic_DNA"/>
</dbReference>